<reference evidence="2 3" key="1">
    <citation type="submission" date="2021-06" db="EMBL/GenBank/DDBJ databases">
        <authorList>
            <person name="Palmer J.M."/>
        </authorList>
    </citation>
    <scope>NUCLEOTIDE SEQUENCE [LARGE SCALE GENOMIC DNA]</scope>
    <source>
        <strain evidence="2 3">AS_MEX2019</strain>
        <tissue evidence="2">Muscle</tissue>
    </source>
</reference>
<proteinExistence type="predicted"/>
<sequence length="112" mass="12682">MKVVLQDGVYVRGLYLEGAGWDRKNSCLVEAEPMQMVCPIPTIYFKPVENCRKMSKSELFVDFLSSSHEHLSGMYMCPCYYFPVRAGRAGRPSFVVGVELRSGDAAPDHWIK</sequence>
<dbReference type="PANTHER" id="PTHR46961">
    <property type="entry name" value="DYNEIN HEAVY CHAIN 1, AXONEMAL-LIKE PROTEIN"/>
    <property type="match status" value="1"/>
</dbReference>
<protein>
    <submittedName>
        <fullName evidence="2">Dynein heavy chain 2, axonemal</fullName>
    </submittedName>
</protein>
<dbReference type="Proteomes" id="UP001469553">
    <property type="component" value="Unassembled WGS sequence"/>
</dbReference>
<dbReference type="InterPro" id="IPR043160">
    <property type="entry name" value="Dynein_C_barrel"/>
</dbReference>
<feature type="domain" description="Dynein heavy chain C-terminal" evidence="1">
    <location>
        <begin position="6"/>
        <end position="112"/>
    </location>
</feature>
<gene>
    <name evidence="2" type="primary">DNAH2_4</name>
    <name evidence="2" type="ORF">AMECASPLE_033420</name>
</gene>
<dbReference type="Gene3D" id="3.10.490.20">
    <property type="match status" value="1"/>
</dbReference>
<dbReference type="Pfam" id="PF18199">
    <property type="entry name" value="Dynein_C"/>
    <property type="match status" value="1"/>
</dbReference>
<evidence type="ECO:0000313" key="2">
    <source>
        <dbReference type="EMBL" id="MEQ2297301.1"/>
    </source>
</evidence>
<dbReference type="InterPro" id="IPR041228">
    <property type="entry name" value="Dynein_C"/>
</dbReference>
<accession>A0ABV0YV35</accession>
<evidence type="ECO:0000259" key="1">
    <source>
        <dbReference type="Pfam" id="PF18199"/>
    </source>
</evidence>
<dbReference type="PANTHER" id="PTHR46961:SF8">
    <property type="entry name" value="DYNEIN AXONEMAL HEAVY CHAIN 7"/>
    <property type="match status" value="1"/>
</dbReference>
<comment type="caution">
    <text evidence="2">The sequence shown here is derived from an EMBL/GenBank/DDBJ whole genome shotgun (WGS) entry which is preliminary data.</text>
</comment>
<organism evidence="2 3">
    <name type="scientific">Ameca splendens</name>
    <dbReference type="NCBI Taxonomy" id="208324"/>
    <lineage>
        <taxon>Eukaryota</taxon>
        <taxon>Metazoa</taxon>
        <taxon>Chordata</taxon>
        <taxon>Craniata</taxon>
        <taxon>Vertebrata</taxon>
        <taxon>Euteleostomi</taxon>
        <taxon>Actinopterygii</taxon>
        <taxon>Neopterygii</taxon>
        <taxon>Teleostei</taxon>
        <taxon>Neoteleostei</taxon>
        <taxon>Acanthomorphata</taxon>
        <taxon>Ovalentaria</taxon>
        <taxon>Atherinomorphae</taxon>
        <taxon>Cyprinodontiformes</taxon>
        <taxon>Goodeidae</taxon>
        <taxon>Ameca</taxon>
    </lineage>
</organism>
<dbReference type="EMBL" id="JAHRIP010042149">
    <property type="protein sequence ID" value="MEQ2297301.1"/>
    <property type="molecule type" value="Genomic_DNA"/>
</dbReference>
<name>A0ABV0YV35_9TELE</name>
<evidence type="ECO:0000313" key="3">
    <source>
        <dbReference type="Proteomes" id="UP001469553"/>
    </source>
</evidence>
<keyword evidence="3" id="KW-1185">Reference proteome</keyword>
<dbReference type="InterPro" id="IPR026983">
    <property type="entry name" value="DHC"/>
</dbReference>